<dbReference type="EMBL" id="OX459956">
    <property type="protein sequence ID" value="CAI9161143.1"/>
    <property type="molecule type" value="Genomic_DNA"/>
</dbReference>
<protein>
    <submittedName>
        <fullName evidence="2">Uncharacterized protein</fullName>
    </submittedName>
</protein>
<sequence length="414" mass="42160">MGSKRPGGSESAARAQRGISPPEASQHRAGPAAHPERQTGLSAHTPHPRAGEGGAPLTGPHAHRHLHPEPQPARENALAPRTGGPHSPHTRNPAVRRRLPPARPTPPQGSGGTAPPGAATGRQRPGDDTHVRRGQLGPRPRGTGVGGDKGVARTGRGGRPAAVDAAGAAGRGRGRRPGDQKTPGHSGPPGKPARDPTATHTRGRSCDAWDAGRSRPSLERAPQPGPAARAGLPSSHLPPSVHPSIHPRQINLPSKSDPEAQHPGDTLSSEAAQTGPTTPPPAAAPGRGRARQAPPPHQGCGAGGAGAHQASRRDHPLPPGLTPRGGLAHTAHTHGPPTRQTPGGAQRDPPPTRRGEAQAAVGNKRHTAPPRGRRTHQPASHGGEGSFLPTCSGSRRGGHCALGRGSGWGSLSDR</sequence>
<feature type="compositionally biased region" description="Basic and acidic residues" evidence="1">
    <location>
        <begin position="204"/>
        <end position="218"/>
    </location>
</feature>
<gene>
    <name evidence="2" type="ORF">MRATA1EN1_LOCUS10105</name>
</gene>
<dbReference type="Proteomes" id="UP001176941">
    <property type="component" value="Chromosome 20"/>
</dbReference>
<proteinExistence type="predicted"/>
<reference evidence="2" key="1">
    <citation type="submission" date="2023-04" db="EMBL/GenBank/DDBJ databases">
        <authorList>
            <consortium name="ELIXIR-Norway"/>
        </authorList>
    </citation>
    <scope>NUCLEOTIDE SEQUENCE [LARGE SCALE GENOMIC DNA]</scope>
</reference>
<feature type="compositionally biased region" description="Basic residues" evidence="1">
    <location>
        <begin position="363"/>
        <end position="376"/>
    </location>
</feature>
<name>A0ABN8YI54_RANTA</name>
<evidence type="ECO:0000313" key="2">
    <source>
        <dbReference type="EMBL" id="CAI9161143.1"/>
    </source>
</evidence>
<accession>A0ABN8YI54</accession>
<feature type="compositionally biased region" description="Low complexity" evidence="1">
    <location>
        <begin position="220"/>
        <end position="247"/>
    </location>
</feature>
<organism evidence="2 3">
    <name type="scientific">Rangifer tarandus platyrhynchus</name>
    <name type="common">Svalbard reindeer</name>
    <dbReference type="NCBI Taxonomy" id="3082113"/>
    <lineage>
        <taxon>Eukaryota</taxon>
        <taxon>Metazoa</taxon>
        <taxon>Chordata</taxon>
        <taxon>Craniata</taxon>
        <taxon>Vertebrata</taxon>
        <taxon>Euteleostomi</taxon>
        <taxon>Mammalia</taxon>
        <taxon>Eutheria</taxon>
        <taxon>Laurasiatheria</taxon>
        <taxon>Artiodactyla</taxon>
        <taxon>Ruminantia</taxon>
        <taxon>Pecora</taxon>
        <taxon>Cervidae</taxon>
        <taxon>Odocoileinae</taxon>
        <taxon>Rangifer</taxon>
    </lineage>
</organism>
<feature type="region of interest" description="Disordered" evidence="1">
    <location>
        <begin position="1"/>
        <end position="414"/>
    </location>
</feature>
<keyword evidence="3" id="KW-1185">Reference proteome</keyword>
<evidence type="ECO:0000313" key="3">
    <source>
        <dbReference type="Proteomes" id="UP001176941"/>
    </source>
</evidence>
<evidence type="ECO:0000256" key="1">
    <source>
        <dbReference type="SAM" id="MobiDB-lite"/>
    </source>
</evidence>
<feature type="compositionally biased region" description="Low complexity" evidence="1">
    <location>
        <begin position="159"/>
        <end position="168"/>
    </location>
</feature>